<feature type="region of interest" description="Disordered" evidence="2">
    <location>
        <begin position="356"/>
        <end position="386"/>
    </location>
</feature>
<evidence type="ECO:0000256" key="2">
    <source>
        <dbReference type="SAM" id="MobiDB-lite"/>
    </source>
</evidence>
<dbReference type="Proteomes" id="UP001202328">
    <property type="component" value="Unassembled WGS sequence"/>
</dbReference>
<protein>
    <submittedName>
        <fullName evidence="3">Uncharacterized protein</fullName>
    </submittedName>
</protein>
<dbReference type="AlphaFoldDB" id="A0AAD4RUS8"/>
<evidence type="ECO:0000313" key="3">
    <source>
        <dbReference type="EMBL" id="KAI3833000.1"/>
    </source>
</evidence>
<reference evidence="3" key="1">
    <citation type="submission" date="2022-04" db="EMBL/GenBank/DDBJ databases">
        <title>A functionally conserved STORR gene fusion in Papaver species that diverged 16.8 million years ago.</title>
        <authorList>
            <person name="Catania T."/>
        </authorList>
    </citation>
    <scope>NUCLEOTIDE SEQUENCE</scope>
    <source>
        <strain evidence="3">S-188037</strain>
    </source>
</reference>
<proteinExistence type="predicted"/>
<name>A0AAD4RUS8_9MAGN</name>
<feature type="compositionally biased region" description="Pro residues" evidence="2">
    <location>
        <begin position="556"/>
        <end position="565"/>
    </location>
</feature>
<feature type="compositionally biased region" description="Low complexity" evidence="2">
    <location>
        <begin position="492"/>
        <end position="504"/>
    </location>
</feature>
<dbReference type="PANTHER" id="PTHR31342:SF16">
    <property type="entry name" value="TALIN_MIDDLE DOMAIN-CONTAINING PROTEIN"/>
    <property type="match status" value="1"/>
</dbReference>
<feature type="compositionally biased region" description="Pro residues" evidence="2">
    <location>
        <begin position="659"/>
        <end position="678"/>
    </location>
</feature>
<gene>
    <name evidence="3" type="ORF">MKW98_025884</name>
</gene>
<dbReference type="EMBL" id="JAJJMB010017985">
    <property type="protein sequence ID" value="KAI3833000.1"/>
    <property type="molecule type" value="Genomic_DNA"/>
</dbReference>
<evidence type="ECO:0000256" key="1">
    <source>
        <dbReference type="ARBA" id="ARBA00023054"/>
    </source>
</evidence>
<dbReference type="InterPro" id="IPR040265">
    <property type="entry name" value="CHUP1/IPGA1-like"/>
</dbReference>
<sequence>MYSERKMNMKDSRPLMSTMFSGINSKTPTSIRKITGLFEDKMNSAVSKNPKEVKGHTVDKSGGWASNFLSMVELRRKILSFRDIIDLPPCDTRGPIKELLMGTVADLHNLYPKIVPGIDMLEMDETSVHEVFYQFYNALKSVGDSWEKNHKWLNKFKCEKTGNMDDLSLEQFVDTVLAKLDYMIKIAKEIFDVMDEEDQKNEGSPRYSMFGDVLSKSFDSKTSSCLSPVTPTSVLPDMIESTINNGKFADYTYSPPLLFPLRLQAVGKLKTVDVTRLSPKGPNMAPNVSTRSSTTINVMKKTVREEKPKIREAKRNFEGFQVRTPSKELKVSNDTNGKLKIQKSIPNEMKSKRVDGISNNETSKLTVPPVGRPTRPVKKEPTPRLVHTRREPKLLSQAPQPPSRILSPKATVAPVKASAAPVPLSSPPYAVPSIAAVARPPPTLPMYEVEASAAPPPHPSMLESNALVPVLPPMSKANVSPPTPPPPPQMWISDSSASSPIPMSQVNVSPAPPMWNSNASIPPTPPSPPPPPMLKVSESPAPPPPPPPMLKVNESPAPPPPPPPMLKVNEFPAPPPPPPEWTLTASALPLPPQSMLQTKGSVPPPPPPPMLQAKGSAQPPPPPPMVQAKGSEPPPPPPMLQAKGSAPPPPPMLQVKGSAPPPPPMLQPNGGAPPPPPLLGVSKALRPKKANTKLKRSTNMGNLYRLLKGKVEGSSLDGKLSNGKKNIGSSGGSKQSMADALAEMTKRSAYFQQIEEDVEKHAKTINEMKAALSSFQTKDMSELLKFHQYIELHLEDLTDESQVLARFEGFPTKKLETLRTASALYSKLNSIVTQLETWKIEAPLDKLLDRVECYFNKIKTEVDALERTKDDEAKRFQSHNIHFDFNILVRIKETMVDVSSGCMELALKERRQAKAEENGGAGSKAEIKLKACAKMLWRAFQLAFRVYTFAGGQDDRAEKLTRELAHEIETDPEHQ</sequence>
<keyword evidence="4" id="KW-1185">Reference proteome</keyword>
<feature type="region of interest" description="Disordered" evidence="2">
    <location>
        <begin position="473"/>
        <end position="682"/>
    </location>
</feature>
<keyword evidence="1" id="KW-0175">Coiled coil</keyword>
<accession>A0AAD4RUS8</accession>
<evidence type="ECO:0000313" key="4">
    <source>
        <dbReference type="Proteomes" id="UP001202328"/>
    </source>
</evidence>
<feature type="compositionally biased region" description="Pro residues" evidence="2">
    <location>
        <begin position="522"/>
        <end position="533"/>
    </location>
</feature>
<feature type="compositionally biased region" description="Basic and acidic residues" evidence="2">
    <location>
        <begin position="377"/>
        <end position="386"/>
    </location>
</feature>
<organism evidence="3 4">
    <name type="scientific">Papaver atlanticum</name>
    <dbReference type="NCBI Taxonomy" id="357466"/>
    <lineage>
        <taxon>Eukaryota</taxon>
        <taxon>Viridiplantae</taxon>
        <taxon>Streptophyta</taxon>
        <taxon>Embryophyta</taxon>
        <taxon>Tracheophyta</taxon>
        <taxon>Spermatophyta</taxon>
        <taxon>Magnoliopsida</taxon>
        <taxon>Ranunculales</taxon>
        <taxon>Papaveraceae</taxon>
        <taxon>Papaveroideae</taxon>
        <taxon>Papaver</taxon>
    </lineage>
</organism>
<comment type="caution">
    <text evidence="3">The sequence shown here is derived from an EMBL/GenBank/DDBJ whole genome shotgun (WGS) entry which is preliminary data.</text>
</comment>
<feature type="compositionally biased region" description="Pro residues" evidence="2">
    <location>
        <begin position="540"/>
        <end position="549"/>
    </location>
</feature>
<dbReference type="PANTHER" id="PTHR31342">
    <property type="entry name" value="PROTEIN CHUP1, CHLOROPLASTIC"/>
    <property type="match status" value="1"/>
</dbReference>